<dbReference type="GO" id="GO:0004109">
    <property type="term" value="F:coproporphyrinogen oxidase activity"/>
    <property type="evidence" value="ECO:0007669"/>
    <property type="project" value="InterPro"/>
</dbReference>
<reference evidence="18 19" key="1">
    <citation type="journal article" date="2016" name="Int. J. Syst. Evol. Microbiol.">
        <title>Panacibacter ginsenosidivorans gen. nov., sp. nov., with ginsenoside converting activity isolated from soil of a ginseng field.</title>
        <authorList>
            <person name="Siddiqi M.Z."/>
            <person name="Muhammad Shafi S."/>
            <person name="Choi K.D."/>
            <person name="Im W.T."/>
        </authorList>
    </citation>
    <scope>NUCLEOTIDE SEQUENCE [LARGE SCALE GENOMIC DNA]</scope>
    <source>
        <strain evidence="18 19">Gsoil1550</strain>
    </source>
</reference>
<evidence type="ECO:0000313" key="19">
    <source>
        <dbReference type="Proteomes" id="UP000321533"/>
    </source>
</evidence>
<dbReference type="AlphaFoldDB" id="A0A5B8VG01"/>
<comment type="subunit">
    <text evidence="4">Monomer.</text>
</comment>
<feature type="binding site" evidence="16">
    <location>
        <position position="72"/>
    </location>
    <ligand>
        <name>[4Fe-4S] cluster</name>
        <dbReference type="ChEBI" id="CHEBI:49883"/>
        <note>4Fe-4S-S-AdoMet</note>
    </ligand>
</feature>
<evidence type="ECO:0000256" key="2">
    <source>
        <dbReference type="ARBA" id="ARBA00004785"/>
    </source>
</evidence>
<accession>A0A5B8VG01</accession>
<dbReference type="InterPro" id="IPR013785">
    <property type="entry name" value="Aldolase_TIM"/>
</dbReference>
<evidence type="ECO:0000256" key="11">
    <source>
        <dbReference type="ARBA" id="ARBA00023014"/>
    </source>
</evidence>
<evidence type="ECO:0000256" key="12">
    <source>
        <dbReference type="ARBA" id="ARBA00023244"/>
    </source>
</evidence>
<keyword evidence="7 14" id="KW-0949">S-adenosyl-L-methionine</keyword>
<feature type="domain" description="Radical SAM core" evidence="17">
    <location>
        <begin position="50"/>
        <end position="284"/>
    </location>
</feature>
<evidence type="ECO:0000256" key="7">
    <source>
        <dbReference type="ARBA" id="ARBA00022691"/>
    </source>
</evidence>
<evidence type="ECO:0000256" key="1">
    <source>
        <dbReference type="ARBA" id="ARBA00004496"/>
    </source>
</evidence>
<keyword evidence="9 14" id="KW-0560">Oxidoreductase</keyword>
<dbReference type="Gene3D" id="3.20.20.70">
    <property type="entry name" value="Aldolase class I"/>
    <property type="match status" value="1"/>
</dbReference>
<feature type="binding site" evidence="15">
    <location>
        <position position="116"/>
    </location>
    <ligand>
        <name>S-adenosyl-L-methionine</name>
        <dbReference type="ChEBI" id="CHEBI:59789"/>
        <label>1</label>
    </ligand>
</feature>
<keyword evidence="5 14" id="KW-0004">4Fe-4S</keyword>
<evidence type="ECO:0000256" key="10">
    <source>
        <dbReference type="ARBA" id="ARBA00023004"/>
    </source>
</evidence>
<comment type="pathway">
    <text evidence="2 14">Porphyrin-containing compound metabolism; protoporphyrin-IX biosynthesis; protoporphyrinogen-IX from coproporphyrinogen-III (AdoMet route): step 1/1.</text>
</comment>
<dbReference type="GO" id="GO:0051539">
    <property type="term" value="F:4 iron, 4 sulfur cluster binding"/>
    <property type="evidence" value="ECO:0007669"/>
    <property type="project" value="UniProtKB-KW"/>
</dbReference>
<feature type="binding site" evidence="15">
    <location>
        <begin position="71"/>
        <end position="73"/>
    </location>
    <ligand>
        <name>S-adenosyl-L-methionine</name>
        <dbReference type="ChEBI" id="CHEBI:59789"/>
        <label>2</label>
    </ligand>
</feature>
<feature type="binding site" evidence="15">
    <location>
        <position position="188"/>
    </location>
    <ligand>
        <name>S-adenosyl-L-methionine</name>
        <dbReference type="ChEBI" id="CHEBI:59789"/>
        <label>2</label>
    </ligand>
</feature>
<feature type="binding site" evidence="15">
    <location>
        <position position="176"/>
    </location>
    <ligand>
        <name>S-adenosyl-L-methionine</name>
        <dbReference type="ChEBI" id="CHEBI:59789"/>
        <label>2</label>
    </ligand>
</feature>
<dbReference type="UniPathway" id="UPA00251">
    <property type="reaction ID" value="UER00323"/>
</dbReference>
<feature type="binding site" evidence="15">
    <location>
        <begin position="117"/>
        <end position="118"/>
    </location>
    <ligand>
        <name>S-adenosyl-L-methionine</name>
        <dbReference type="ChEBI" id="CHEBI:59789"/>
        <label>2</label>
    </ligand>
</feature>
<evidence type="ECO:0000256" key="15">
    <source>
        <dbReference type="PIRSR" id="PIRSR000167-1"/>
    </source>
</evidence>
<dbReference type="InterPro" id="IPR004558">
    <property type="entry name" value="Coprogen_oxidase_HemN"/>
</dbReference>
<comment type="cofactor">
    <cofactor evidence="14 16">
        <name>[4Fe-4S] cluster</name>
        <dbReference type="ChEBI" id="CHEBI:49883"/>
    </cofactor>
    <text evidence="14 16">Binds 1 [4Fe-4S] cluster. The cluster is coordinated with 3 cysteines and an exchangeable S-adenosyl-L-methionine.</text>
</comment>
<dbReference type="SUPFAM" id="SSF102114">
    <property type="entry name" value="Radical SAM enzymes"/>
    <property type="match status" value="1"/>
</dbReference>
<name>A0A5B8VG01_9BACT</name>
<dbReference type="PIRSF" id="PIRSF000167">
    <property type="entry name" value="HemN"/>
    <property type="match status" value="1"/>
</dbReference>
<feature type="binding site" evidence="16">
    <location>
        <position position="69"/>
    </location>
    <ligand>
        <name>[4Fe-4S] cluster</name>
        <dbReference type="ChEBI" id="CHEBI:49883"/>
        <note>4Fe-4S-S-AdoMet</note>
    </ligand>
</feature>
<keyword evidence="12 14" id="KW-0627">Porphyrin biosynthesis</keyword>
<dbReference type="PANTHER" id="PTHR13932:SF6">
    <property type="entry name" value="OXYGEN-INDEPENDENT COPROPORPHYRINOGEN III OXIDASE"/>
    <property type="match status" value="1"/>
</dbReference>
<comment type="similarity">
    <text evidence="3 14">Belongs to the anaerobic coproporphyrinogen-III oxidase family.</text>
</comment>
<dbReference type="SFLD" id="SFLDG01065">
    <property type="entry name" value="anaerobic_coproporphyrinogen-I"/>
    <property type="match status" value="1"/>
</dbReference>
<dbReference type="NCBIfam" id="TIGR00538">
    <property type="entry name" value="hemN"/>
    <property type="match status" value="1"/>
</dbReference>
<dbReference type="RefSeq" id="WP_147192956.1">
    <property type="nucleotide sequence ID" value="NZ_CP042435.1"/>
</dbReference>
<dbReference type="GO" id="GO:0005737">
    <property type="term" value="C:cytoplasm"/>
    <property type="evidence" value="ECO:0007669"/>
    <property type="project" value="UniProtKB-SubCell"/>
</dbReference>
<feature type="binding site" evidence="15">
    <location>
        <position position="333"/>
    </location>
    <ligand>
        <name>S-adenosyl-L-methionine</name>
        <dbReference type="ChEBI" id="CHEBI:59789"/>
        <label>1</label>
    </ligand>
</feature>
<feature type="binding site" evidence="15">
    <location>
        <position position="59"/>
    </location>
    <ligand>
        <name>S-adenosyl-L-methionine</name>
        <dbReference type="ChEBI" id="CHEBI:59789"/>
        <label>1</label>
    </ligand>
</feature>
<evidence type="ECO:0000256" key="3">
    <source>
        <dbReference type="ARBA" id="ARBA00005493"/>
    </source>
</evidence>
<comment type="subcellular location">
    <subcellularLocation>
        <location evidence="1 14">Cytoplasm</location>
    </subcellularLocation>
</comment>
<dbReference type="InterPro" id="IPR006638">
    <property type="entry name" value="Elp3/MiaA/NifB-like_rSAM"/>
</dbReference>
<evidence type="ECO:0000256" key="5">
    <source>
        <dbReference type="ARBA" id="ARBA00022485"/>
    </source>
</evidence>
<dbReference type="GO" id="GO:0051989">
    <property type="term" value="F:coproporphyrinogen dehydrogenase activity"/>
    <property type="evidence" value="ECO:0007669"/>
    <property type="project" value="UniProtKB-EC"/>
</dbReference>
<sequence>MKNDFDVPAALIRKYNQPVPRYTSYPTVPSWKETIDTGEWKNIIQTKFAAANGQGISLYLHLPFCESLCTYCGCNKKITTNHSVEERYIAALEKEWELYRELMQQAPVIRELHLGGGTPTFFSATNLERILQLVLKDTIVHPLHEFSIEGHPNNTTIEQLETLYKLGFRRISYGVQDNDPTVQKIINRIQPFEHVKSATENARATGFTSVNFDLIYGLPFQTKDSIKKTIEQVITLMPDRIAFYSYAHVPWTSKAQRLFDETDLPSAEDKIGLYLTGKQLLLENGYADIGMDHFALPHDALYKARIDGSLHRNFMGYTTQHTSVLLGLGVSAISDAGTAFAQNDKTLSGYYTALEEYKLPIKKGYILNQEDLLFRKNIKDISCIGKTTFAEEQLPLLKEYSFSQLSLLAEDGLVQFDSDGCVLTEKGHYFIRNICSAFDLHLQRNKIENEKLLFSKAI</sequence>
<dbReference type="PANTHER" id="PTHR13932">
    <property type="entry name" value="COPROPORPHYRINIGEN III OXIDASE"/>
    <property type="match status" value="1"/>
</dbReference>
<feature type="binding site" evidence="16">
    <location>
        <position position="65"/>
    </location>
    <ligand>
        <name>[4Fe-4S] cluster</name>
        <dbReference type="ChEBI" id="CHEBI:49883"/>
        <note>4Fe-4S-S-AdoMet</note>
    </ligand>
</feature>
<feature type="binding site" evidence="15">
    <location>
        <position position="247"/>
    </location>
    <ligand>
        <name>S-adenosyl-L-methionine</name>
        <dbReference type="ChEBI" id="CHEBI:59789"/>
        <label>2</label>
    </ligand>
</feature>
<dbReference type="InterPro" id="IPR034505">
    <property type="entry name" value="Coproporphyrinogen-III_oxidase"/>
</dbReference>
<keyword evidence="6 14" id="KW-0963">Cytoplasm</keyword>
<gene>
    <name evidence="18" type="primary">hemN</name>
    <name evidence="18" type="ORF">FRZ67_23230</name>
</gene>
<comment type="catalytic activity">
    <reaction evidence="13 14">
        <text>coproporphyrinogen III + 2 S-adenosyl-L-methionine = protoporphyrinogen IX + 2 5'-deoxyadenosine + 2 L-methionine + 2 CO2</text>
        <dbReference type="Rhea" id="RHEA:15425"/>
        <dbReference type="ChEBI" id="CHEBI:16526"/>
        <dbReference type="ChEBI" id="CHEBI:17319"/>
        <dbReference type="ChEBI" id="CHEBI:57307"/>
        <dbReference type="ChEBI" id="CHEBI:57309"/>
        <dbReference type="ChEBI" id="CHEBI:57844"/>
        <dbReference type="ChEBI" id="CHEBI:59789"/>
        <dbReference type="EC" id="1.3.98.3"/>
    </reaction>
</comment>
<evidence type="ECO:0000256" key="8">
    <source>
        <dbReference type="ARBA" id="ARBA00022723"/>
    </source>
</evidence>
<evidence type="ECO:0000259" key="17">
    <source>
        <dbReference type="PROSITE" id="PS51918"/>
    </source>
</evidence>
<evidence type="ECO:0000256" key="13">
    <source>
        <dbReference type="ARBA" id="ARBA00048321"/>
    </source>
</evidence>
<dbReference type="KEGG" id="pgin:FRZ67_23230"/>
<dbReference type="OrthoDB" id="9808022at2"/>
<dbReference type="EMBL" id="CP042435">
    <property type="protein sequence ID" value="QEC70073.1"/>
    <property type="molecule type" value="Genomic_DNA"/>
</dbReference>
<feature type="binding site" evidence="15">
    <location>
        <position position="149"/>
    </location>
    <ligand>
        <name>S-adenosyl-L-methionine</name>
        <dbReference type="ChEBI" id="CHEBI:59789"/>
        <label>1</label>
    </ligand>
</feature>
<dbReference type="InterPro" id="IPR007197">
    <property type="entry name" value="rSAM"/>
</dbReference>
<evidence type="ECO:0000256" key="4">
    <source>
        <dbReference type="ARBA" id="ARBA00011245"/>
    </source>
</evidence>
<dbReference type="Gene3D" id="1.10.10.920">
    <property type="match status" value="1"/>
</dbReference>
<evidence type="ECO:0000256" key="14">
    <source>
        <dbReference type="PIRNR" id="PIRNR000167"/>
    </source>
</evidence>
<dbReference type="Pfam" id="PF04055">
    <property type="entry name" value="Radical_SAM"/>
    <property type="match status" value="1"/>
</dbReference>
<dbReference type="GO" id="GO:0046872">
    <property type="term" value="F:metal ion binding"/>
    <property type="evidence" value="ECO:0007669"/>
    <property type="project" value="UniProtKB-KW"/>
</dbReference>
<dbReference type="InterPro" id="IPR058240">
    <property type="entry name" value="rSAM_sf"/>
</dbReference>
<dbReference type="Proteomes" id="UP000321533">
    <property type="component" value="Chromosome"/>
</dbReference>
<protein>
    <recommendedName>
        <fullName evidence="14">Coproporphyrinogen-III oxidase</fullName>
        <ecNumber evidence="14">1.3.98.3</ecNumber>
    </recommendedName>
</protein>
<keyword evidence="19" id="KW-1185">Reference proteome</keyword>
<keyword evidence="11 14" id="KW-0411">Iron-sulfur</keyword>
<keyword evidence="10 14" id="KW-0408">Iron</keyword>
<feature type="binding site" evidence="15">
    <location>
        <position position="213"/>
    </location>
    <ligand>
        <name>S-adenosyl-L-methionine</name>
        <dbReference type="ChEBI" id="CHEBI:59789"/>
        <label>2</label>
    </ligand>
</feature>
<dbReference type="GO" id="GO:0006782">
    <property type="term" value="P:protoporphyrinogen IX biosynthetic process"/>
    <property type="evidence" value="ECO:0007669"/>
    <property type="project" value="UniProtKB-UniPathway"/>
</dbReference>
<evidence type="ECO:0000256" key="9">
    <source>
        <dbReference type="ARBA" id="ARBA00023002"/>
    </source>
</evidence>
<evidence type="ECO:0000256" key="16">
    <source>
        <dbReference type="PIRSR" id="PIRSR000167-2"/>
    </source>
</evidence>
<dbReference type="PROSITE" id="PS51918">
    <property type="entry name" value="RADICAL_SAM"/>
    <property type="match status" value="1"/>
</dbReference>
<dbReference type="EC" id="1.3.98.3" evidence="14"/>
<evidence type="ECO:0000313" key="18">
    <source>
        <dbReference type="EMBL" id="QEC70073.1"/>
    </source>
</evidence>
<dbReference type="SFLD" id="SFLDG01082">
    <property type="entry name" value="B12-binding_domain_containing"/>
    <property type="match status" value="1"/>
</dbReference>
<dbReference type="SFLD" id="SFLDS00029">
    <property type="entry name" value="Radical_SAM"/>
    <property type="match status" value="1"/>
</dbReference>
<organism evidence="18 19">
    <name type="scientific">Panacibacter ginsenosidivorans</name>
    <dbReference type="NCBI Taxonomy" id="1813871"/>
    <lineage>
        <taxon>Bacteria</taxon>
        <taxon>Pseudomonadati</taxon>
        <taxon>Bacteroidota</taxon>
        <taxon>Chitinophagia</taxon>
        <taxon>Chitinophagales</taxon>
        <taxon>Chitinophagaceae</taxon>
        <taxon>Panacibacter</taxon>
    </lineage>
</organism>
<evidence type="ECO:0000256" key="6">
    <source>
        <dbReference type="ARBA" id="ARBA00022490"/>
    </source>
</evidence>
<keyword evidence="8 14" id="KW-0479">Metal-binding</keyword>
<proteinExistence type="inferred from homology"/>
<dbReference type="SMART" id="SM00729">
    <property type="entry name" value="Elp3"/>
    <property type="match status" value="1"/>
</dbReference>